<sequence>MLTESENNFTLTGTAPSKGHPLTTHRLPFLLTSSTSRTCSSPSLPISSHSPQINISQITTPLHHGSLHRPQSPNLHSPFIPFSSPSLIFSQQHPLHLLNHLRQSPPRAALTGAANPAQAAAYRLLTCTNPSIWFPISVVPPLCSHLLSSRPNHRATRGPPSPVSRRHCDSQHHQSRPTFTRTLAAYFRPSRRNQEPPVA</sequence>
<evidence type="ECO:0000256" key="1">
    <source>
        <dbReference type="SAM" id="MobiDB-lite"/>
    </source>
</evidence>
<feature type="region of interest" description="Disordered" evidence="1">
    <location>
        <begin position="1"/>
        <end position="23"/>
    </location>
</feature>
<proteinExistence type="predicted"/>
<reference evidence="2" key="1">
    <citation type="submission" date="2023-10" db="EMBL/GenBank/DDBJ databases">
        <authorList>
            <person name="Domelevo Entfellner J.-B."/>
        </authorList>
    </citation>
    <scope>NUCLEOTIDE SEQUENCE</scope>
</reference>
<gene>
    <name evidence="2" type="ORF">AYBTSS11_LOCUS19989</name>
</gene>
<evidence type="ECO:0000313" key="2">
    <source>
        <dbReference type="EMBL" id="CAJ1963840.1"/>
    </source>
</evidence>
<accession>A0AA86T279</accession>
<organism evidence="2 3">
    <name type="scientific">Sphenostylis stenocarpa</name>
    <dbReference type="NCBI Taxonomy" id="92480"/>
    <lineage>
        <taxon>Eukaryota</taxon>
        <taxon>Viridiplantae</taxon>
        <taxon>Streptophyta</taxon>
        <taxon>Embryophyta</taxon>
        <taxon>Tracheophyta</taxon>
        <taxon>Spermatophyta</taxon>
        <taxon>Magnoliopsida</taxon>
        <taxon>eudicotyledons</taxon>
        <taxon>Gunneridae</taxon>
        <taxon>Pentapetalae</taxon>
        <taxon>rosids</taxon>
        <taxon>fabids</taxon>
        <taxon>Fabales</taxon>
        <taxon>Fabaceae</taxon>
        <taxon>Papilionoideae</taxon>
        <taxon>50 kb inversion clade</taxon>
        <taxon>NPAAA clade</taxon>
        <taxon>indigoferoid/millettioid clade</taxon>
        <taxon>Phaseoleae</taxon>
        <taxon>Sphenostylis</taxon>
    </lineage>
</organism>
<name>A0AA86T279_9FABA</name>
<dbReference type="AlphaFoldDB" id="A0AA86T279"/>
<dbReference type="EMBL" id="OY731403">
    <property type="protein sequence ID" value="CAJ1963840.1"/>
    <property type="molecule type" value="Genomic_DNA"/>
</dbReference>
<feature type="compositionally biased region" description="Polar residues" evidence="1">
    <location>
        <begin position="1"/>
        <end position="15"/>
    </location>
</feature>
<dbReference type="Proteomes" id="UP001189624">
    <property type="component" value="Chromosome 6"/>
</dbReference>
<dbReference type="Gramene" id="rna-AYBTSS11_LOCUS19989">
    <property type="protein sequence ID" value="CAJ1963840.1"/>
    <property type="gene ID" value="gene-AYBTSS11_LOCUS19989"/>
</dbReference>
<keyword evidence="3" id="KW-1185">Reference proteome</keyword>
<protein>
    <submittedName>
        <fullName evidence="2">Uncharacterized protein</fullName>
    </submittedName>
</protein>
<evidence type="ECO:0000313" key="3">
    <source>
        <dbReference type="Proteomes" id="UP001189624"/>
    </source>
</evidence>
<feature type="region of interest" description="Disordered" evidence="1">
    <location>
        <begin position="150"/>
        <end position="176"/>
    </location>
</feature>